<dbReference type="Pfam" id="PF02237">
    <property type="entry name" value="BPL_C"/>
    <property type="match status" value="1"/>
</dbReference>
<dbReference type="EC" id="6.3.4.15" evidence="5"/>
<dbReference type="AlphaFoldDB" id="A0A1H0NDU8"/>
<dbReference type="InterPro" id="IPR004408">
    <property type="entry name" value="Biotin_CoA_COase_ligase"/>
</dbReference>
<dbReference type="GO" id="GO:0005737">
    <property type="term" value="C:cytoplasm"/>
    <property type="evidence" value="ECO:0007669"/>
    <property type="project" value="TreeGrafter"/>
</dbReference>
<dbReference type="PANTHER" id="PTHR12835:SF5">
    <property type="entry name" value="BIOTIN--PROTEIN LIGASE"/>
    <property type="match status" value="1"/>
</dbReference>
<dbReference type="GO" id="GO:0005524">
    <property type="term" value="F:ATP binding"/>
    <property type="evidence" value="ECO:0007669"/>
    <property type="project" value="UniProtKB-KW"/>
</dbReference>
<dbReference type="SUPFAM" id="SSF55681">
    <property type="entry name" value="Class II aaRS and biotin synthetases"/>
    <property type="match status" value="1"/>
</dbReference>
<accession>A0A1H0NDU8</accession>
<feature type="domain" description="BPL/LPL catalytic" evidence="7">
    <location>
        <begin position="32"/>
        <end position="227"/>
    </location>
</feature>
<dbReference type="Gene3D" id="3.30.930.10">
    <property type="entry name" value="Bira Bifunctional Protein, Domain 2"/>
    <property type="match status" value="1"/>
</dbReference>
<dbReference type="Proteomes" id="UP000199073">
    <property type="component" value="Unassembled WGS sequence"/>
</dbReference>
<evidence type="ECO:0000256" key="3">
    <source>
        <dbReference type="ARBA" id="ARBA00022840"/>
    </source>
</evidence>
<dbReference type="InterPro" id="IPR008988">
    <property type="entry name" value="Transcriptional_repressor_C"/>
</dbReference>
<gene>
    <name evidence="8" type="ORF">SAMN05660330_01352</name>
</gene>
<dbReference type="NCBIfam" id="TIGR00121">
    <property type="entry name" value="birA_ligase"/>
    <property type="match status" value="1"/>
</dbReference>
<dbReference type="GO" id="GO:0004077">
    <property type="term" value="F:biotin--[biotin carboxyl-carrier protein] ligase activity"/>
    <property type="evidence" value="ECO:0007669"/>
    <property type="project" value="UniProtKB-EC"/>
</dbReference>
<dbReference type="PANTHER" id="PTHR12835">
    <property type="entry name" value="BIOTIN PROTEIN LIGASE"/>
    <property type="match status" value="1"/>
</dbReference>
<protein>
    <recommendedName>
        <fullName evidence="5">biotin--[biotin carboxyl-carrier protein] ligase</fullName>
        <ecNumber evidence="5">6.3.4.15</ecNumber>
    </recommendedName>
</protein>
<dbReference type="EMBL" id="FNJI01000007">
    <property type="protein sequence ID" value="SDO90595.1"/>
    <property type="molecule type" value="Genomic_DNA"/>
</dbReference>
<keyword evidence="1 8" id="KW-0436">Ligase</keyword>
<keyword evidence="4" id="KW-0092">Biotin</keyword>
<evidence type="ECO:0000256" key="2">
    <source>
        <dbReference type="ARBA" id="ARBA00022741"/>
    </source>
</evidence>
<proteinExistence type="predicted"/>
<evidence type="ECO:0000259" key="7">
    <source>
        <dbReference type="PROSITE" id="PS51733"/>
    </source>
</evidence>
<keyword evidence="2" id="KW-0547">Nucleotide-binding</keyword>
<name>A0A1H0NDU8_9BACT</name>
<dbReference type="SUPFAM" id="SSF50037">
    <property type="entry name" value="C-terminal domain of transcriptional repressors"/>
    <property type="match status" value="1"/>
</dbReference>
<comment type="catalytic activity">
    <reaction evidence="6">
        <text>biotin + L-lysyl-[protein] + ATP = N(6)-biotinyl-L-lysyl-[protein] + AMP + diphosphate + H(+)</text>
        <dbReference type="Rhea" id="RHEA:11756"/>
        <dbReference type="Rhea" id="RHEA-COMP:9752"/>
        <dbReference type="Rhea" id="RHEA-COMP:10505"/>
        <dbReference type="ChEBI" id="CHEBI:15378"/>
        <dbReference type="ChEBI" id="CHEBI:29969"/>
        <dbReference type="ChEBI" id="CHEBI:30616"/>
        <dbReference type="ChEBI" id="CHEBI:33019"/>
        <dbReference type="ChEBI" id="CHEBI:57586"/>
        <dbReference type="ChEBI" id="CHEBI:83144"/>
        <dbReference type="ChEBI" id="CHEBI:456215"/>
        <dbReference type="EC" id="6.3.4.15"/>
    </reaction>
</comment>
<dbReference type="InterPro" id="IPR045864">
    <property type="entry name" value="aa-tRNA-synth_II/BPL/LPL"/>
</dbReference>
<evidence type="ECO:0000313" key="8">
    <source>
        <dbReference type="EMBL" id="SDO90595.1"/>
    </source>
</evidence>
<evidence type="ECO:0000256" key="4">
    <source>
        <dbReference type="ARBA" id="ARBA00023267"/>
    </source>
</evidence>
<evidence type="ECO:0000256" key="1">
    <source>
        <dbReference type="ARBA" id="ARBA00022598"/>
    </source>
</evidence>
<dbReference type="InterPro" id="IPR003142">
    <property type="entry name" value="BPL_C"/>
</dbReference>
<keyword evidence="9" id="KW-1185">Reference proteome</keyword>
<dbReference type="Gene3D" id="2.30.30.100">
    <property type="match status" value="1"/>
</dbReference>
<dbReference type="STRING" id="91360.SAMN05660330_01352"/>
<evidence type="ECO:0000256" key="6">
    <source>
        <dbReference type="ARBA" id="ARBA00047846"/>
    </source>
</evidence>
<organism evidence="8 9">
    <name type="scientific">Desulforhopalus singaporensis</name>
    <dbReference type="NCBI Taxonomy" id="91360"/>
    <lineage>
        <taxon>Bacteria</taxon>
        <taxon>Pseudomonadati</taxon>
        <taxon>Thermodesulfobacteriota</taxon>
        <taxon>Desulfobulbia</taxon>
        <taxon>Desulfobulbales</taxon>
        <taxon>Desulfocapsaceae</taxon>
        <taxon>Desulforhopalus</taxon>
    </lineage>
</organism>
<evidence type="ECO:0000313" key="9">
    <source>
        <dbReference type="Proteomes" id="UP000199073"/>
    </source>
</evidence>
<evidence type="ECO:0000256" key="5">
    <source>
        <dbReference type="ARBA" id="ARBA00024227"/>
    </source>
</evidence>
<keyword evidence="3" id="KW-0067">ATP-binding</keyword>
<dbReference type="Pfam" id="PF03099">
    <property type="entry name" value="BPL_LplA_LipB"/>
    <property type="match status" value="1"/>
</dbReference>
<dbReference type="PROSITE" id="PS51733">
    <property type="entry name" value="BPL_LPL_CATALYTIC"/>
    <property type="match status" value="1"/>
</dbReference>
<reference evidence="8 9" key="1">
    <citation type="submission" date="2016-10" db="EMBL/GenBank/DDBJ databases">
        <authorList>
            <person name="de Groot N.N."/>
        </authorList>
    </citation>
    <scope>NUCLEOTIDE SEQUENCE [LARGE SCALE GENOMIC DNA]</scope>
    <source>
        <strain evidence="8 9">DSM 12130</strain>
    </source>
</reference>
<dbReference type="InterPro" id="IPR004143">
    <property type="entry name" value="BPL_LPL_catalytic"/>
</dbReference>
<sequence>MFLQRLTPEAVGQKLAVFAGSGFGGYSRSRLDIGKVVGYGLQVGSVIRCHPTLPRAMDHARDLIVRESAAGRSFASGTVIIAETMTKSKGRFTRSWHAPPGGLWGCMVHANTLLPQSRHFIPMAVGVACCEAVGELGCEPAAIRWVNDVLIEGRKVAGFLVEGYTEPGFKEEFNLVGFGINVNNSSFPPDLSGTAGSVSDYLGREVDLTDFGVSFLARLAWNIGLLYHEEERELAGKPFSGRGGIHALLARWLELSDTIGQDVIYGFDVVTNPQYPARVVGVDDSGGLILELEDGHRKTEYSGEVRYR</sequence>